<gene>
    <name evidence="7" type="primary">nfo</name>
    <name evidence="9" type="ORF">H3143_01735</name>
</gene>
<dbReference type="Pfam" id="PF01261">
    <property type="entry name" value="AP_endonuc_2"/>
    <property type="match status" value="1"/>
</dbReference>
<dbReference type="Proteomes" id="UP000514704">
    <property type="component" value="Chromosome"/>
</dbReference>
<dbReference type="FunFam" id="3.20.20.150:FF:000001">
    <property type="entry name" value="Probable endonuclease 4"/>
    <property type="match status" value="1"/>
</dbReference>
<evidence type="ECO:0000256" key="2">
    <source>
        <dbReference type="ARBA" id="ARBA00022723"/>
    </source>
</evidence>
<dbReference type="NCBIfam" id="TIGR00587">
    <property type="entry name" value="nfo"/>
    <property type="match status" value="1"/>
</dbReference>
<dbReference type="Gene3D" id="3.20.20.150">
    <property type="entry name" value="Divalent-metal-dependent TIM barrel enzymes"/>
    <property type="match status" value="1"/>
</dbReference>
<dbReference type="AlphaFoldDB" id="A0A7D7UBC7"/>
<keyword evidence="7" id="KW-0255">Endonuclease</keyword>
<evidence type="ECO:0000313" key="10">
    <source>
        <dbReference type="Proteomes" id="UP000514704"/>
    </source>
</evidence>
<dbReference type="KEGG" id="mtuy:H3143_01735"/>
<dbReference type="PROSITE" id="PS51432">
    <property type="entry name" value="AP_NUCLEASE_F2_4"/>
    <property type="match status" value="1"/>
</dbReference>
<dbReference type="GO" id="GO:0008833">
    <property type="term" value="F:deoxyribonuclease IV (phage-T4-induced) activity"/>
    <property type="evidence" value="ECO:0007669"/>
    <property type="project" value="UniProtKB-UniRule"/>
</dbReference>
<comment type="catalytic activity">
    <reaction evidence="7">
        <text>Endonucleolytic cleavage to 5'-phosphooligonucleotide end-products.</text>
        <dbReference type="EC" id="3.1.21.2"/>
    </reaction>
</comment>
<name>A0A7D7UBC7_9MOLU</name>
<evidence type="ECO:0000256" key="5">
    <source>
        <dbReference type="ARBA" id="ARBA00022833"/>
    </source>
</evidence>
<feature type="binding site" evidence="7">
    <location>
        <position position="235"/>
    </location>
    <ligand>
        <name>Zn(2+)</name>
        <dbReference type="ChEBI" id="CHEBI:29105"/>
        <label>3</label>
    </ligand>
</feature>
<dbReference type="InterPro" id="IPR001719">
    <property type="entry name" value="AP_endonuc_2"/>
</dbReference>
<keyword evidence="2 7" id="KW-0479">Metal-binding</keyword>
<dbReference type="CDD" id="cd00019">
    <property type="entry name" value="AP2Ec"/>
    <property type="match status" value="1"/>
</dbReference>
<reference evidence="9 10" key="1">
    <citation type="journal article" date="2017" name="Int. J. Syst. Evol. Microbiol.">
        <title>Mycoplasma tullyi sp. nov., isolated from penguins of the genus Spheniscus.</title>
        <authorList>
            <person name="Yavari C.A."/>
            <person name="Ramirez A.S."/>
            <person name="Nicholas R.A.J."/>
            <person name="Radford A.D."/>
            <person name="Darby A.C."/>
            <person name="Bradbury J.M."/>
        </authorList>
    </citation>
    <scope>NUCLEOTIDE SEQUENCE [LARGE SCALE GENOMIC DNA]</scope>
    <source>
        <strain evidence="9 10">56A97T</strain>
    </source>
</reference>
<comment type="function">
    <text evidence="7">Endonuclease IV plays a role in DNA repair. It cleaves phosphodiester bonds at apurinic or apyrimidinic (AP) sites, generating a 3'-hydroxyl group and a 5'-terminal sugar phosphate.</text>
</comment>
<protein>
    <recommendedName>
        <fullName evidence="7">Probable endonuclease 4</fullName>
        <ecNumber evidence="7">3.1.21.2</ecNumber>
    </recommendedName>
    <alternativeName>
        <fullName evidence="7">Endodeoxyribonuclease IV</fullName>
    </alternativeName>
    <alternativeName>
        <fullName evidence="7">Endonuclease IV</fullName>
    </alternativeName>
</protein>
<comment type="similarity">
    <text evidence="1 7">Belongs to the AP endonuclease 2 family.</text>
</comment>
<dbReference type="GO" id="GO:0006284">
    <property type="term" value="P:base-excision repair"/>
    <property type="evidence" value="ECO:0007669"/>
    <property type="project" value="TreeGrafter"/>
</dbReference>
<evidence type="ECO:0000259" key="8">
    <source>
        <dbReference type="Pfam" id="PF01261"/>
    </source>
</evidence>
<accession>A0A7D7UBC7</accession>
<dbReference type="InterPro" id="IPR013022">
    <property type="entry name" value="Xyl_isomerase-like_TIM-brl"/>
</dbReference>
<feature type="binding site" evidence="7">
    <location>
        <position position="191"/>
    </location>
    <ligand>
        <name>Zn(2+)</name>
        <dbReference type="ChEBI" id="CHEBI:29105"/>
        <label>3</label>
    </ligand>
</feature>
<dbReference type="RefSeq" id="WP_182079095.1">
    <property type="nucleotide sequence ID" value="NZ_CP059674.1"/>
</dbReference>
<dbReference type="InterPro" id="IPR036237">
    <property type="entry name" value="Xyl_isomerase-like_sf"/>
</dbReference>
<evidence type="ECO:0000256" key="7">
    <source>
        <dbReference type="HAMAP-Rule" id="MF_00152"/>
    </source>
</evidence>
<feature type="binding site" evidence="7">
    <location>
        <position position="237"/>
    </location>
    <ligand>
        <name>Zn(2+)</name>
        <dbReference type="ChEBI" id="CHEBI:29105"/>
        <label>3</label>
    </ligand>
</feature>
<feature type="binding site" evidence="7">
    <location>
        <position position="188"/>
    </location>
    <ligand>
        <name>Zn(2+)</name>
        <dbReference type="ChEBI" id="CHEBI:29105"/>
        <label>2</label>
    </ligand>
</feature>
<dbReference type="GO" id="GO:0008270">
    <property type="term" value="F:zinc ion binding"/>
    <property type="evidence" value="ECO:0007669"/>
    <property type="project" value="UniProtKB-UniRule"/>
</dbReference>
<feature type="binding site" evidence="7">
    <location>
        <position position="118"/>
    </location>
    <ligand>
        <name>Zn(2+)</name>
        <dbReference type="ChEBI" id="CHEBI:29105"/>
        <label>1</label>
    </ligand>
</feature>
<evidence type="ECO:0000256" key="1">
    <source>
        <dbReference type="ARBA" id="ARBA00005340"/>
    </source>
</evidence>
<dbReference type="PANTHER" id="PTHR21445:SF0">
    <property type="entry name" value="APURINIC-APYRIMIDINIC ENDONUCLEASE"/>
    <property type="match status" value="1"/>
</dbReference>
<organism evidence="9 10">
    <name type="scientific">Mycoplasma tullyi</name>
    <dbReference type="NCBI Taxonomy" id="1612150"/>
    <lineage>
        <taxon>Bacteria</taxon>
        <taxon>Bacillati</taxon>
        <taxon>Mycoplasmatota</taxon>
        <taxon>Mollicutes</taxon>
        <taxon>Mycoplasmataceae</taxon>
        <taxon>Mycoplasma</taxon>
    </lineage>
</organism>
<keyword evidence="10" id="KW-1185">Reference proteome</keyword>
<keyword evidence="7" id="KW-0540">Nuclease</keyword>
<feature type="binding site" evidence="7">
    <location>
        <position position="154"/>
    </location>
    <ligand>
        <name>Zn(2+)</name>
        <dbReference type="ChEBI" id="CHEBI:29105"/>
        <label>2</label>
    </ligand>
</feature>
<keyword evidence="4 7" id="KW-0378">Hydrolase</keyword>
<dbReference type="SUPFAM" id="SSF51658">
    <property type="entry name" value="Xylose isomerase-like"/>
    <property type="match status" value="1"/>
</dbReference>
<sequence>MKSNKIKYLGCFVGATKPDFMLGMVKTVVDYGATSFMFYSGPPQSFRRTPTDQFKLDQAREYLAQHDLGDLGNNYVVHAPYLINLANGDEQKRKRSFELFLSELIRTYELGAKYFVLHPGSALNVKDKTQALDYLAAELNKAISMTKDTVICLETMADKGQQICSKFEDLRYVIDQISDKSRIGVCFDTCHVHDAGYDLSKTNDLINHFDEVIGLEYLYVIHLNDSKNPMGAKKDRHANLGYGMIGFGNLINFIYHDAICNKIIILETPWIDHPTKGEMPLYKEEIQMIRNKKFVEGLVNEEW</sequence>
<evidence type="ECO:0000256" key="3">
    <source>
        <dbReference type="ARBA" id="ARBA00022763"/>
    </source>
</evidence>
<dbReference type="EC" id="3.1.21.2" evidence="7"/>
<keyword evidence="3 7" id="KW-0227">DNA damage</keyword>
<dbReference type="InterPro" id="IPR018246">
    <property type="entry name" value="AP_endonuc_F2_Zn_BS"/>
</dbReference>
<dbReference type="GO" id="GO:0008081">
    <property type="term" value="F:phosphoric diester hydrolase activity"/>
    <property type="evidence" value="ECO:0007669"/>
    <property type="project" value="TreeGrafter"/>
</dbReference>
<feature type="binding site" evidence="7">
    <location>
        <position position="222"/>
    </location>
    <ligand>
        <name>Zn(2+)</name>
        <dbReference type="ChEBI" id="CHEBI:29105"/>
        <label>2</label>
    </ligand>
</feature>
<dbReference type="EMBL" id="CP059674">
    <property type="protein sequence ID" value="QMT98824.1"/>
    <property type="molecule type" value="Genomic_DNA"/>
</dbReference>
<dbReference type="HAMAP" id="MF_00152">
    <property type="entry name" value="Nfo"/>
    <property type="match status" value="1"/>
</dbReference>
<feature type="binding site" evidence="7">
    <location>
        <position position="267"/>
    </location>
    <ligand>
        <name>Zn(2+)</name>
        <dbReference type="ChEBI" id="CHEBI:29105"/>
        <label>2</label>
    </ligand>
</feature>
<comment type="cofactor">
    <cofactor evidence="7">
        <name>Zn(2+)</name>
        <dbReference type="ChEBI" id="CHEBI:29105"/>
    </cofactor>
    <text evidence="7">Binds 3 Zn(2+) ions.</text>
</comment>
<feature type="binding site" evidence="7">
    <location>
        <position position="78"/>
    </location>
    <ligand>
        <name>Zn(2+)</name>
        <dbReference type="ChEBI" id="CHEBI:29105"/>
        <label>1</label>
    </ligand>
</feature>
<dbReference type="GO" id="GO:0003906">
    <property type="term" value="F:DNA-(apurinic or apyrimidinic site) endonuclease activity"/>
    <property type="evidence" value="ECO:0007669"/>
    <property type="project" value="TreeGrafter"/>
</dbReference>
<dbReference type="PANTHER" id="PTHR21445">
    <property type="entry name" value="ENDONUCLEASE IV ENDODEOXYRIBONUCLEASE IV"/>
    <property type="match status" value="1"/>
</dbReference>
<dbReference type="PROSITE" id="PS00731">
    <property type="entry name" value="AP_NUCLEASE_F2_3"/>
    <property type="match status" value="1"/>
</dbReference>
<evidence type="ECO:0000256" key="6">
    <source>
        <dbReference type="ARBA" id="ARBA00023204"/>
    </source>
</evidence>
<evidence type="ECO:0000313" key="9">
    <source>
        <dbReference type="EMBL" id="QMT98824.1"/>
    </source>
</evidence>
<dbReference type="SMART" id="SM00518">
    <property type="entry name" value="AP2Ec"/>
    <property type="match status" value="1"/>
</dbReference>
<feature type="domain" description="Xylose isomerase-like TIM barrel" evidence="8">
    <location>
        <begin position="26"/>
        <end position="291"/>
    </location>
</feature>
<feature type="binding site" evidence="7">
    <location>
        <position position="154"/>
    </location>
    <ligand>
        <name>Zn(2+)</name>
        <dbReference type="ChEBI" id="CHEBI:29105"/>
        <label>1</label>
    </ligand>
</feature>
<dbReference type="PROSITE" id="PS00729">
    <property type="entry name" value="AP_NUCLEASE_F2_1"/>
    <property type="match status" value="1"/>
</dbReference>
<keyword evidence="5 7" id="KW-0862">Zinc</keyword>
<keyword evidence="6 7" id="KW-0234">DNA repair</keyword>
<evidence type="ECO:0000256" key="4">
    <source>
        <dbReference type="ARBA" id="ARBA00022801"/>
    </source>
</evidence>
<dbReference type="GO" id="GO:0003677">
    <property type="term" value="F:DNA binding"/>
    <property type="evidence" value="ECO:0007669"/>
    <property type="project" value="InterPro"/>
</dbReference>
<dbReference type="PROSITE" id="PS00730">
    <property type="entry name" value="AP_NUCLEASE_F2_2"/>
    <property type="match status" value="1"/>
</dbReference>
<proteinExistence type="inferred from homology"/>